<organism evidence="4 5">
    <name type="scientific">Dysgonomonas termitidis</name>
    <dbReference type="NCBI Taxonomy" id="1516126"/>
    <lineage>
        <taxon>Bacteria</taxon>
        <taxon>Pseudomonadati</taxon>
        <taxon>Bacteroidota</taxon>
        <taxon>Bacteroidia</taxon>
        <taxon>Bacteroidales</taxon>
        <taxon>Dysgonomonadaceae</taxon>
        <taxon>Dysgonomonas</taxon>
    </lineage>
</organism>
<keyword evidence="5" id="KW-1185">Reference proteome</keyword>
<evidence type="ECO:0000256" key="1">
    <source>
        <dbReference type="SAM" id="MobiDB-lite"/>
    </source>
</evidence>
<dbReference type="InterPro" id="IPR001309">
    <property type="entry name" value="Pept_C14_p20"/>
</dbReference>
<comment type="caution">
    <text evidence="4">The sequence shown here is derived from an EMBL/GenBank/DDBJ whole genome shotgun (WGS) entry which is preliminary data.</text>
</comment>
<evidence type="ECO:0000259" key="3">
    <source>
        <dbReference type="PROSITE" id="PS50208"/>
    </source>
</evidence>
<dbReference type="InterPro" id="IPR052039">
    <property type="entry name" value="Caspase-related_regulators"/>
</dbReference>
<dbReference type="PROSITE" id="PS50208">
    <property type="entry name" value="CASPASE_P20"/>
    <property type="match status" value="1"/>
</dbReference>
<dbReference type="InterPro" id="IPR011600">
    <property type="entry name" value="Pept_C14_caspase"/>
</dbReference>
<dbReference type="EMBL" id="JBHSGN010000034">
    <property type="protein sequence ID" value="MFC4672857.1"/>
    <property type="molecule type" value="Genomic_DNA"/>
</dbReference>
<dbReference type="RefSeq" id="WP_379994070.1">
    <property type="nucleotide sequence ID" value="NZ_JBHSGN010000034.1"/>
</dbReference>
<evidence type="ECO:0000256" key="2">
    <source>
        <dbReference type="SAM" id="SignalP"/>
    </source>
</evidence>
<dbReference type="PANTHER" id="PTHR22576">
    <property type="entry name" value="MUCOSA ASSOCIATED LYMPHOID TISSUE LYMPHOMA TRANSLOCATION PROTEIN 1/PARACASPASE"/>
    <property type="match status" value="1"/>
</dbReference>
<sequence length="431" mass="46744">MKPFFLFIFLLFCANLSFAQERNLKLVKAPVENPTSQKRKAVVIGMSDYGAGKSLNNTLNDANDITGVLTRLGFEVTLLKDNDLPNLEANLSNWYNTIESNDMAIFYFAGHGMEVKGQNYLIPVGAKLNSETDVRYNALNVNQVLGNMEEKRVRFKLLILDACRDNPFTRGWSRGSNEKGLAGMLAPKGTLIAFAASPGSTAQDGGTYNLRNGVFTHYLKQEILKEGATIDNILNRVANGVSNLTNDQQLPFKSGILTEDFYFIPPGNKPTPSPSPSPVPTPSPSPSPVAVDGIAINGIVWAKYNVGAKGTFVSSPQDYGNYYTFDEAQSACPAGWRVPTKSEYEILANAPHTWVTQNGKNGQVFGNGSNSIFLPATGRSSVIAITPGSFAQYWSSSVSAQRASSLFFSSDDTSVNSPSRAVSLSVRCVQE</sequence>
<feature type="compositionally biased region" description="Pro residues" evidence="1">
    <location>
        <begin position="267"/>
        <end position="287"/>
    </location>
</feature>
<evidence type="ECO:0000313" key="5">
    <source>
        <dbReference type="Proteomes" id="UP001596023"/>
    </source>
</evidence>
<evidence type="ECO:0000313" key="4">
    <source>
        <dbReference type="EMBL" id="MFC4672857.1"/>
    </source>
</evidence>
<gene>
    <name evidence="4" type="ORF">ACFO6W_04040</name>
</gene>
<protein>
    <submittedName>
        <fullName evidence="4">Caspase family protein</fullName>
    </submittedName>
</protein>
<dbReference type="PANTHER" id="PTHR22576:SF37">
    <property type="entry name" value="MUCOSA-ASSOCIATED LYMPHOID TISSUE LYMPHOMA TRANSLOCATION PROTEIN 1"/>
    <property type="match status" value="1"/>
</dbReference>
<dbReference type="Proteomes" id="UP001596023">
    <property type="component" value="Unassembled WGS sequence"/>
</dbReference>
<proteinExistence type="predicted"/>
<reference evidence="5" key="1">
    <citation type="journal article" date="2019" name="Int. J. Syst. Evol. Microbiol.">
        <title>The Global Catalogue of Microorganisms (GCM) 10K type strain sequencing project: providing services to taxonomists for standard genome sequencing and annotation.</title>
        <authorList>
            <consortium name="The Broad Institute Genomics Platform"/>
            <consortium name="The Broad Institute Genome Sequencing Center for Infectious Disease"/>
            <person name="Wu L."/>
            <person name="Ma J."/>
        </authorList>
    </citation>
    <scope>NUCLEOTIDE SEQUENCE [LARGE SCALE GENOMIC DNA]</scope>
    <source>
        <strain evidence="5">CCUG 66188</strain>
    </source>
</reference>
<dbReference type="Pfam" id="PF00656">
    <property type="entry name" value="Peptidase_C14"/>
    <property type="match status" value="1"/>
</dbReference>
<feature type="domain" description="Caspase family p20" evidence="3">
    <location>
        <begin position="37"/>
        <end position="167"/>
    </location>
</feature>
<feature type="chain" id="PRO_5046085207" evidence="2">
    <location>
        <begin position="20"/>
        <end position="431"/>
    </location>
</feature>
<feature type="region of interest" description="Disordered" evidence="1">
    <location>
        <begin position="265"/>
        <end position="287"/>
    </location>
</feature>
<feature type="signal peptide" evidence="2">
    <location>
        <begin position="1"/>
        <end position="19"/>
    </location>
</feature>
<keyword evidence="2" id="KW-0732">Signal</keyword>
<dbReference type="Gene3D" id="3.40.50.1460">
    <property type="match status" value="1"/>
</dbReference>
<name>A0ABV9KSJ8_9BACT</name>
<dbReference type="InterPro" id="IPR029030">
    <property type="entry name" value="Caspase-like_dom_sf"/>
</dbReference>
<dbReference type="SUPFAM" id="SSF52129">
    <property type="entry name" value="Caspase-like"/>
    <property type="match status" value="1"/>
</dbReference>
<accession>A0ABV9KSJ8</accession>